<reference evidence="1" key="1">
    <citation type="submission" date="2021-05" db="EMBL/GenBank/DDBJ databases">
        <authorList>
            <person name="Alioto T."/>
            <person name="Alioto T."/>
            <person name="Gomez Garrido J."/>
        </authorList>
    </citation>
    <scope>NUCLEOTIDE SEQUENCE</scope>
</reference>
<dbReference type="EMBL" id="HBUF01629512">
    <property type="protein sequence ID" value="CAG6782846.1"/>
    <property type="molecule type" value="Transcribed_RNA"/>
</dbReference>
<accession>A0A8D9F9R9</accession>
<dbReference type="EMBL" id="HBUF01629514">
    <property type="protein sequence ID" value="CAG6782863.1"/>
    <property type="molecule type" value="Transcribed_RNA"/>
</dbReference>
<dbReference type="EMBL" id="HBUF01629511">
    <property type="protein sequence ID" value="CAG6782838.1"/>
    <property type="molecule type" value="Transcribed_RNA"/>
</dbReference>
<evidence type="ECO:0000313" key="1">
    <source>
        <dbReference type="EMBL" id="CAG6782863.1"/>
    </source>
</evidence>
<sequence length="215" mass="24020">MFSILLESGKIVGCENCPVAVNTTLGYTVMGGKSCVNPVQHNYFCGLINNPLENSLEHSMKKFMEIEDVPMATVCKPEDTICESMFKESFSRTDSGRFEVSLPFKDDPKLFLGESYHVAHKRFLNMERKLLNSEDATLHSQYVETMQEFLASGYMSLVDSDVPTDGYFIPQSVVVRKGHASSFKLRPVFDASCPTSSGKSLNDLLYTGVRTKVIQ</sequence>
<organism evidence="1">
    <name type="scientific">Cacopsylla melanoneura</name>
    <dbReference type="NCBI Taxonomy" id="428564"/>
    <lineage>
        <taxon>Eukaryota</taxon>
        <taxon>Metazoa</taxon>
        <taxon>Ecdysozoa</taxon>
        <taxon>Arthropoda</taxon>
        <taxon>Hexapoda</taxon>
        <taxon>Insecta</taxon>
        <taxon>Pterygota</taxon>
        <taxon>Neoptera</taxon>
        <taxon>Paraneoptera</taxon>
        <taxon>Hemiptera</taxon>
        <taxon>Sternorrhyncha</taxon>
        <taxon>Psylloidea</taxon>
        <taxon>Psyllidae</taxon>
        <taxon>Psyllinae</taxon>
        <taxon>Cacopsylla</taxon>
    </lineage>
</organism>
<name>A0A8D9F9R9_9HEMI</name>
<dbReference type="AlphaFoldDB" id="A0A8D9F9R9"/>
<dbReference type="PANTHER" id="PTHR47331">
    <property type="entry name" value="PHD-TYPE DOMAIN-CONTAINING PROTEIN"/>
    <property type="match status" value="1"/>
</dbReference>
<dbReference type="PANTHER" id="PTHR47331:SF5">
    <property type="entry name" value="RIBONUCLEASE H"/>
    <property type="match status" value="1"/>
</dbReference>
<protein>
    <submittedName>
        <fullName evidence="1">Uncharacterized protein</fullName>
    </submittedName>
</protein>
<dbReference type="EMBL" id="HBUF01629513">
    <property type="protein sequence ID" value="CAG6782854.1"/>
    <property type="molecule type" value="Transcribed_RNA"/>
</dbReference>
<proteinExistence type="predicted"/>